<dbReference type="GO" id="GO:0032040">
    <property type="term" value="C:small-subunit processome"/>
    <property type="evidence" value="ECO:0007669"/>
    <property type="project" value="InterPro"/>
</dbReference>
<protein>
    <recommendedName>
        <fullName evidence="8">U3 small nucleolar RNA-associated protein 11</fullName>
    </recommendedName>
</protein>
<evidence type="ECO:0000256" key="4">
    <source>
        <dbReference type="ARBA" id="ARBA00023242"/>
    </source>
</evidence>
<evidence type="ECO:0000256" key="5">
    <source>
        <dbReference type="SAM" id="MobiDB-lite"/>
    </source>
</evidence>
<feature type="region of interest" description="Disordered" evidence="5">
    <location>
        <begin position="1"/>
        <end position="24"/>
    </location>
</feature>
<dbReference type="OrthoDB" id="29058at2759"/>
<evidence type="ECO:0000256" key="2">
    <source>
        <dbReference type="ARBA" id="ARBA00008105"/>
    </source>
</evidence>
<organism evidence="6 7">
    <name type="scientific">Carnegiea gigantea</name>
    <dbReference type="NCBI Taxonomy" id="171969"/>
    <lineage>
        <taxon>Eukaryota</taxon>
        <taxon>Viridiplantae</taxon>
        <taxon>Streptophyta</taxon>
        <taxon>Embryophyta</taxon>
        <taxon>Tracheophyta</taxon>
        <taxon>Spermatophyta</taxon>
        <taxon>Magnoliopsida</taxon>
        <taxon>eudicotyledons</taxon>
        <taxon>Gunneridae</taxon>
        <taxon>Pentapetalae</taxon>
        <taxon>Caryophyllales</taxon>
        <taxon>Cactineae</taxon>
        <taxon>Cactaceae</taxon>
        <taxon>Cactoideae</taxon>
        <taxon>Echinocereeae</taxon>
        <taxon>Carnegiea</taxon>
    </lineage>
</organism>
<keyword evidence="7" id="KW-1185">Reference proteome</keyword>
<dbReference type="InterPro" id="IPR007144">
    <property type="entry name" value="SSU_processome_Utp11"/>
</dbReference>
<gene>
    <name evidence="6" type="ORF">Cgig2_015704</name>
</gene>
<evidence type="ECO:0000256" key="1">
    <source>
        <dbReference type="ARBA" id="ARBA00004604"/>
    </source>
</evidence>
<dbReference type="PANTHER" id="PTHR12838">
    <property type="entry name" value="U3 SMALL NUCLEOLAR RNA-ASSOCIATED PROTEIN 11"/>
    <property type="match status" value="1"/>
</dbReference>
<sequence>MSSLRNAIPKRAYKERAQPHSRRKFGLLEKHKDYVIRAREYHKKEETLRRLKEKAANRNPDEFYFRMIKAKTVDGVHRPASEANKYTPEELMLMRTQDMGYVLQKIQSEKKASIKVEKLKAVLHSLDNQPANKHIYYAEDRFVIAVPSLVLIYEAEISNKLMERGKDSERNKRQMHFIYDQKRNVITSLRSGVKAMRNVPPFIEKGKKKKSS</sequence>
<dbReference type="GO" id="GO:0006364">
    <property type="term" value="P:rRNA processing"/>
    <property type="evidence" value="ECO:0007669"/>
    <property type="project" value="UniProtKB-KW"/>
</dbReference>
<dbReference type="PANTHER" id="PTHR12838:SF0">
    <property type="entry name" value="U3 SMALL NUCLEOLAR RNA-ASSOCIATED PROTEIN 11-RELATED"/>
    <property type="match status" value="1"/>
</dbReference>
<keyword evidence="4" id="KW-0539">Nucleus</keyword>
<evidence type="ECO:0000256" key="3">
    <source>
        <dbReference type="ARBA" id="ARBA00022552"/>
    </source>
</evidence>
<dbReference type="AlphaFoldDB" id="A0A9Q1GR46"/>
<dbReference type="EMBL" id="JAKOGI010001925">
    <property type="protein sequence ID" value="KAJ8423615.1"/>
    <property type="molecule type" value="Genomic_DNA"/>
</dbReference>
<evidence type="ECO:0000313" key="6">
    <source>
        <dbReference type="EMBL" id="KAJ8423615.1"/>
    </source>
</evidence>
<dbReference type="Pfam" id="PF03998">
    <property type="entry name" value="Utp11"/>
    <property type="match status" value="1"/>
</dbReference>
<proteinExistence type="inferred from homology"/>
<name>A0A9Q1GR46_9CARY</name>
<dbReference type="Proteomes" id="UP001153076">
    <property type="component" value="Unassembled WGS sequence"/>
</dbReference>
<comment type="caution">
    <text evidence="6">The sequence shown here is derived from an EMBL/GenBank/DDBJ whole genome shotgun (WGS) entry which is preliminary data.</text>
</comment>
<accession>A0A9Q1GR46</accession>
<comment type="similarity">
    <text evidence="2">Belongs to the UTP11 family.</text>
</comment>
<keyword evidence="3" id="KW-0698">rRNA processing</keyword>
<evidence type="ECO:0000313" key="7">
    <source>
        <dbReference type="Proteomes" id="UP001153076"/>
    </source>
</evidence>
<comment type="subcellular location">
    <subcellularLocation>
        <location evidence="1">Nucleus</location>
        <location evidence="1">Nucleolus</location>
    </subcellularLocation>
</comment>
<reference evidence="6" key="1">
    <citation type="submission" date="2022-04" db="EMBL/GenBank/DDBJ databases">
        <title>Carnegiea gigantea Genome sequencing and assembly v2.</title>
        <authorList>
            <person name="Copetti D."/>
            <person name="Sanderson M.J."/>
            <person name="Burquez A."/>
            <person name="Wojciechowski M.F."/>
        </authorList>
    </citation>
    <scope>NUCLEOTIDE SEQUENCE</scope>
    <source>
        <strain evidence="6">SGP5-SGP5p</strain>
        <tissue evidence="6">Aerial part</tissue>
    </source>
</reference>
<evidence type="ECO:0008006" key="8">
    <source>
        <dbReference type="Google" id="ProtNLM"/>
    </source>
</evidence>